<proteinExistence type="predicted"/>
<dbReference type="Proteomes" id="UP000193118">
    <property type="component" value="Unassembled WGS sequence"/>
</dbReference>
<comment type="caution">
    <text evidence="5">The sequence shown here is derived from an EMBL/GenBank/DDBJ whole genome shotgun (WGS) entry which is preliminary data.</text>
</comment>
<dbReference type="PANTHER" id="PTHR33204">
    <property type="entry name" value="TRANSCRIPTIONAL REGULATOR, MARR FAMILY"/>
    <property type="match status" value="1"/>
</dbReference>
<keyword evidence="2" id="KW-0238">DNA-binding</keyword>
<dbReference type="InterPro" id="IPR002577">
    <property type="entry name" value="HTH_HxlR"/>
</dbReference>
<dbReference type="AlphaFoldDB" id="A0A1X3D472"/>
<dbReference type="GeneID" id="94580980"/>
<accession>A0A1X3D472</accession>
<evidence type="ECO:0000313" key="5">
    <source>
        <dbReference type="EMBL" id="OSI14729.1"/>
    </source>
</evidence>
<dbReference type="Gene3D" id="1.10.10.10">
    <property type="entry name" value="Winged helix-like DNA-binding domain superfamily/Winged helix DNA-binding domain"/>
    <property type="match status" value="1"/>
</dbReference>
<dbReference type="PROSITE" id="PS51118">
    <property type="entry name" value="HTH_HXLR"/>
    <property type="match status" value="1"/>
</dbReference>
<dbReference type="PANTHER" id="PTHR33204:SF29">
    <property type="entry name" value="TRANSCRIPTIONAL REGULATOR"/>
    <property type="match status" value="1"/>
</dbReference>
<organism evidence="5 6">
    <name type="scientific">Neisseria dentiae</name>
    <dbReference type="NCBI Taxonomy" id="194197"/>
    <lineage>
        <taxon>Bacteria</taxon>
        <taxon>Pseudomonadati</taxon>
        <taxon>Pseudomonadota</taxon>
        <taxon>Betaproteobacteria</taxon>
        <taxon>Neisseriales</taxon>
        <taxon>Neisseriaceae</taxon>
        <taxon>Neisseria</taxon>
    </lineage>
</organism>
<keyword evidence="3" id="KW-0804">Transcription</keyword>
<sequence>MPKIPHESFTCAAGCTVEATLTLIGGKWKGVILYRLLTENVLRFNELRRLLPNITQRMLTNQLRELERDGLIARHVYAEVPPKVEYRLTDYGQTLALVIFALKAWGDAHVRQANTETRPA</sequence>
<dbReference type="InterPro" id="IPR036390">
    <property type="entry name" value="WH_DNA-bd_sf"/>
</dbReference>
<keyword evidence="1" id="KW-0805">Transcription regulation</keyword>
<evidence type="ECO:0000259" key="4">
    <source>
        <dbReference type="PROSITE" id="PS51118"/>
    </source>
</evidence>
<dbReference type="SUPFAM" id="SSF46785">
    <property type="entry name" value="Winged helix' DNA-binding domain"/>
    <property type="match status" value="1"/>
</dbReference>
<evidence type="ECO:0000313" key="6">
    <source>
        <dbReference type="Proteomes" id="UP000193118"/>
    </source>
</evidence>
<dbReference type="EMBL" id="MTBO01000030">
    <property type="protein sequence ID" value="OSI14729.1"/>
    <property type="molecule type" value="Genomic_DNA"/>
</dbReference>
<evidence type="ECO:0000256" key="1">
    <source>
        <dbReference type="ARBA" id="ARBA00023015"/>
    </source>
</evidence>
<gene>
    <name evidence="5" type="ORF">BWD09_09845</name>
</gene>
<feature type="domain" description="HTH hxlR-type" evidence="4">
    <location>
        <begin position="15"/>
        <end position="114"/>
    </location>
</feature>
<evidence type="ECO:0000256" key="2">
    <source>
        <dbReference type="ARBA" id="ARBA00023125"/>
    </source>
</evidence>
<dbReference type="Pfam" id="PF01638">
    <property type="entry name" value="HxlR"/>
    <property type="match status" value="1"/>
</dbReference>
<keyword evidence="6" id="KW-1185">Reference proteome</keyword>
<dbReference type="RefSeq" id="WP_085366618.1">
    <property type="nucleotide sequence ID" value="NZ_CAUJPZ010000036.1"/>
</dbReference>
<protein>
    <submittedName>
        <fullName evidence="5">Transcriptional regulator</fullName>
    </submittedName>
</protein>
<dbReference type="GO" id="GO:0003677">
    <property type="term" value="F:DNA binding"/>
    <property type="evidence" value="ECO:0007669"/>
    <property type="project" value="UniProtKB-KW"/>
</dbReference>
<dbReference type="OrthoDB" id="9807069at2"/>
<reference evidence="6" key="1">
    <citation type="submission" date="2017-01" db="EMBL/GenBank/DDBJ databases">
        <authorList>
            <person name="Wolfgang W.J."/>
            <person name="Cole J."/>
            <person name="Wroblewski D."/>
            <person name="Mcginnis J."/>
            <person name="Musser K.A."/>
        </authorList>
    </citation>
    <scope>NUCLEOTIDE SEQUENCE [LARGE SCALE GENOMIC DNA]</scope>
    <source>
        <strain evidence="6">DSM 19151</strain>
    </source>
</reference>
<dbReference type="InterPro" id="IPR036388">
    <property type="entry name" value="WH-like_DNA-bd_sf"/>
</dbReference>
<evidence type="ECO:0000256" key="3">
    <source>
        <dbReference type="ARBA" id="ARBA00023163"/>
    </source>
</evidence>
<name>A0A1X3D472_9NEIS</name>